<dbReference type="Gene3D" id="3.30.160.100">
    <property type="entry name" value="Ribosome hibernation promotion factor-like"/>
    <property type="match status" value="1"/>
</dbReference>
<dbReference type="GO" id="GO:0003676">
    <property type="term" value="F:nucleic acid binding"/>
    <property type="evidence" value="ECO:0007669"/>
    <property type="project" value="InterPro"/>
</dbReference>
<dbReference type="SUPFAM" id="SSF69754">
    <property type="entry name" value="Ribosome binding protein Y (YfiA homologue)"/>
    <property type="match status" value="1"/>
</dbReference>
<sequence length="177" mass="20233">MELKIEARNVELRKSWQDKIEEEKEKIVRLYANYVLHLRASIEATTHHKEGGFEIKLIATVPNDTVVVVRRGESVRPLLIEAFDVLTGNLKEILRKKRKTVKQSEADFEGEKVGIIRKISPHESYGFITASDEREIYFHENALKNIAMEALSEGDSVVFGETIGDKGPQASWVRQTR</sequence>
<proteinExistence type="predicted"/>
<dbReference type="Pfam" id="PF02482">
    <property type="entry name" value="Ribosomal_S30AE"/>
    <property type="match status" value="1"/>
</dbReference>
<evidence type="ECO:0000313" key="3">
    <source>
        <dbReference type="Proteomes" id="UP000539642"/>
    </source>
</evidence>
<name>A0A840UZU0_9BACT</name>
<dbReference type="AlphaFoldDB" id="A0A840UZU0"/>
<dbReference type="Gene3D" id="2.40.50.140">
    <property type="entry name" value="Nucleic acid-binding proteins"/>
    <property type="match status" value="1"/>
</dbReference>
<reference evidence="2 3" key="1">
    <citation type="submission" date="2020-08" db="EMBL/GenBank/DDBJ databases">
        <title>Genomic Encyclopedia of Type Strains, Phase IV (KMG-IV): sequencing the most valuable type-strain genomes for metagenomic binning, comparative biology and taxonomic classification.</title>
        <authorList>
            <person name="Goeker M."/>
        </authorList>
    </citation>
    <scope>NUCLEOTIDE SEQUENCE [LARGE SCALE GENOMIC DNA]</scope>
    <source>
        <strain evidence="2 3">DSM 28570</strain>
    </source>
</reference>
<dbReference type="Proteomes" id="UP000539642">
    <property type="component" value="Unassembled WGS sequence"/>
</dbReference>
<comment type="caution">
    <text evidence="2">The sequence shown here is derived from an EMBL/GenBank/DDBJ whole genome shotgun (WGS) entry which is preliminary data.</text>
</comment>
<feature type="domain" description="CSD" evidence="1">
    <location>
        <begin position="114"/>
        <end position="175"/>
    </location>
</feature>
<dbReference type="InterPro" id="IPR012340">
    <property type="entry name" value="NA-bd_OB-fold"/>
</dbReference>
<accession>A0A840UZU0</accession>
<dbReference type="InterPro" id="IPR003489">
    <property type="entry name" value="RHF/RaiA"/>
</dbReference>
<evidence type="ECO:0000313" key="2">
    <source>
        <dbReference type="EMBL" id="MBB5348964.1"/>
    </source>
</evidence>
<dbReference type="SUPFAM" id="SSF50249">
    <property type="entry name" value="Nucleic acid-binding proteins"/>
    <property type="match status" value="1"/>
</dbReference>
<keyword evidence="3" id="KW-1185">Reference proteome</keyword>
<evidence type="ECO:0000259" key="1">
    <source>
        <dbReference type="Pfam" id="PF00313"/>
    </source>
</evidence>
<dbReference type="Pfam" id="PF00313">
    <property type="entry name" value="CSD"/>
    <property type="match status" value="1"/>
</dbReference>
<organism evidence="2 3">
    <name type="scientific">Desulfoprunum benzoelyticum</name>
    <dbReference type="NCBI Taxonomy" id="1506996"/>
    <lineage>
        <taxon>Bacteria</taxon>
        <taxon>Pseudomonadati</taxon>
        <taxon>Thermodesulfobacteriota</taxon>
        <taxon>Desulfobulbia</taxon>
        <taxon>Desulfobulbales</taxon>
        <taxon>Desulfobulbaceae</taxon>
        <taxon>Desulfoprunum</taxon>
    </lineage>
</organism>
<protein>
    <submittedName>
        <fullName evidence="2">Cold shock CspA family protein</fullName>
    </submittedName>
</protein>
<dbReference type="EMBL" id="JACHEO010000017">
    <property type="protein sequence ID" value="MBB5348964.1"/>
    <property type="molecule type" value="Genomic_DNA"/>
</dbReference>
<dbReference type="InterPro" id="IPR036567">
    <property type="entry name" value="RHF-like"/>
</dbReference>
<gene>
    <name evidence="2" type="ORF">HNQ81_002705</name>
</gene>
<dbReference type="RefSeq" id="WP_183351778.1">
    <property type="nucleotide sequence ID" value="NZ_JACHEO010000017.1"/>
</dbReference>
<dbReference type="InterPro" id="IPR002059">
    <property type="entry name" value="CSP_DNA-bd"/>
</dbReference>